<dbReference type="OrthoDB" id="9777346at2"/>
<proteinExistence type="predicted"/>
<gene>
    <name evidence="1" type="ORF">FBZ93_103633</name>
</gene>
<keyword evidence="2" id="KW-1185">Reference proteome</keyword>
<name>A0A560MDC2_9BRAD</name>
<accession>A0A560MDC2</accession>
<reference evidence="1 2" key="1">
    <citation type="submission" date="2019-06" db="EMBL/GenBank/DDBJ databases">
        <title>Genomic Encyclopedia of Type Strains, Phase IV (KMG-V): Genome sequencing to study the core and pangenomes of soil and plant-associated prokaryotes.</title>
        <authorList>
            <person name="Whitman W."/>
        </authorList>
    </citation>
    <scope>NUCLEOTIDE SEQUENCE [LARGE SCALE GENOMIC DNA]</scope>
    <source>
        <strain evidence="1 2">BR 10355</strain>
    </source>
</reference>
<dbReference type="Gene3D" id="3.40.50.2000">
    <property type="entry name" value="Glycogen Phosphorylase B"/>
    <property type="match status" value="1"/>
</dbReference>
<dbReference type="EMBL" id="VITY01000003">
    <property type="protein sequence ID" value="TWC05612.1"/>
    <property type="molecule type" value="Genomic_DNA"/>
</dbReference>
<dbReference type="SUPFAM" id="SSF53756">
    <property type="entry name" value="UDP-Glycosyltransferase/glycogen phosphorylase"/>
    <property type="match status" value="1"/>
</dbReference>
<organism evidence="1 2">
    <name type="scientific">Bradyrhizobium macuxiense</name>
    <dbReference type="NCBI Taxonomy" id="1755647"/>
    <lineage>
        <taxon>Bacteria</taxon>
        <taxon>Pseudomonadati</taxon>
        <taxon>Pseudomonadota</taxon>
        <taxon>Alphaproteobacteria</taxon>
        <taxon>Hyphomicrobiales</taxon>
        <taxon>Nitrobacteraceae</taxon>
        <taxon>Bradyrhizobium</taxon>
    </lineage>
</organism>
<evidence type="ECO:0000313" key="1">
    <source>
        <dbReference type="EMBL" id="TWC05612.1"/>
    </source>
</evidence>
<comment type="caution">
    <text evidence="1">The sequence shown here is derived from an EMBL/GenBank/DDBJ whole genome shotgun (WGS) entry which is preliminary data.</text>
</comment>
<evidence type="ECO:0000313" key="2">
    <source>
        <dbReference type="Proteomes" id="UP000321304"/>
    </source>
</evidence>
<sequence length="474" mass="52483">MTSEFSHAKFFTSFGTIAYVDPATGALRHGPGGQVPDNLVLLLPPDPASRYCRVRYTADVAKPSEDFGFGRLGLKPLLDKNSTAAPLELIRLERGLFCLKLGNAFLSAYPGGDFGLAETCSNWELYLTSEDLGPDRFPAADYRSQSYASRDIQQYIVHPAVRVQTGVKPRKARLLAFGYPAWSHGRVYYDLSKHLYENGYILDILNWRQNHAQHFDALQSYYDCFITALDGVSVLVDTYKVPYERIIAVSHHEFDIRMLIEKKGIEVFEKFSNYAVVSDYVYCASLMAGVSRVPMVASLGVDYETFYSPIAERLDAVGYASSMATTTYGVEWKRGVLAQSAATAAGLPFKVAGSTAKQTSFHDMPEFYRSVGAIVTSSISESGPLPVLEGAAAGRLVIGTPVGHFPQKANQGGGIIAPIQADKFVSFTTATLTFYKENPSAYVEKCQSIQEAARNFDWKFSIQDWVDLIERRRL</sequence>
<dbReference type="AlphaFoldDB" id="A0A560MDC2"/>
<dbReference type="Proteomes" id="UP000321304">
    <property type="component" value="Unassembled WGS sequence"/>
</dbReference>
<evidence type="ECO:0008006" key="3">
    <source>
        <dbReference type="Google" id="ProtNLM"/>
    </source>
</evidence>
<dbReference type="RefSeq" id="WP_146985905.1">
    <property type="nucleotide sequence ID" value="NZ_VITY01000003.1"/>
</dbReference>
<protein>
    <recommendedName>
        <fullName evidence="3">Glycosyltransferase involved in cell wall biosynthesis</fullName>
    </recommendedName>
</protein>